<accession>A0A223SDD7</accession>
<evidence type="ECO:0000313" key="2">
    <source>
        <dbReference type="Proteomes" id="UP000215005"/>
    </source>
</evidence>
<keyword evidence="2" id="KW-1185">Reference proteome</keyword>
<dbReference type="KEGG" id="ngv:CDO52_06850"/>
<name>A0A223SDD7_9ACTN</name>
<gene>
    <name evidence="1" type="ORF">CDO52_06850</name>
</gene>
<proteinExistence type="predicted"/>
<dbReference type="Proteomes" id="UP000215005">
    <property type="component" value="Chromosome"/>
</dbReference>
<organism evidence="1 2">
    <name type="scientific">Nocardiopsis gilva YIM 90087</name>
    <dbReference type="NCBI Taxonomy" id="1235441"/>
    <lineage>
        <taxon>Bacteria</taxon>
        <taxon>Bacillati</taxon>
        <taxon>Actinomycetota</taxon>
        <taxon>Actinomycetes</taxon>
        <taxon>Streptosporangiales</taxon>
        <taxon>Nocardiopsidaceae</taxon>
        <taxon>Nocardiopsis</taxon>
    </lineage>
</organism>
<protein>
    <submittedName>
        <fullName evidence="1">Uncharacterized protein</fullName>
    </submittedName>
</protein>
<sequence length="114" mass="11672">MVLDSSHVVVVSVATAAEPILSTQDSRITCHCCPAVPYCPYRLASGGRPSGDPTMDDWDCGGTRSPSAPLPAASGWGAGSPSQTGAAWTLPIGTSTKARTSSAMVSCRFSCLPK</sequence>
<reference evidence="1 2" key="1">
    <citation type="submission" date="2017-08" db="EMBL/GenBank/DDBJ databases">
        <title>The complete genome sequence of Nocardiopsis gilva YIM 90087.</title>
        <authorList>
            <person name="Yin M."/>
            <person name="Tang S."/>
        </authorList>
    </citation>
    <scope>NUCLEOTIDE SEQUENCE [LARGE SCALE GENOMIC DNA]</scope>
    <source>
        <strain evidence="1 2">YIM 90087</strain>
    </source>
</reference>
<evidence type="ECO:0000313" key="1">
    <source>
        <dbReference type="EMBL" id="ASU86083.1"/>
    </source>
</evidence>
<dbReference type="EMBL" id="CP022753">
    <property type="protein sequence ID" value="ASU86083.1"/>
    <property type="molecule type" value="Genomic_DNA"/>
</dbReference>
<dbReference type="AlphaFoldDB" id="A0A223SDD7"/>